<protein>
    <recommendedName>
        <fullName evidence="12">Sushi domain-containing protein</fullName>
    </recommendedName>
</protein>
<dbReference type="FunFam" id="2.10.70.10:FF:000064">
    <property type="entry name" value="Fibulin 7"/>
    <property type="match status" value="1"/>
</dbReference>
<dbReference type="PANTHER" id="PTHR46393">
    <property type="entry name" value="SUSHI DOMAIN-CONTAINING PROTEIN"/>
    <property type="match status" value="1"/>
</dbReference>
<dbReference type="SMART" id="SM00032">
    <property type="entry name" value="CCP"/>
    <property type="match status" value="1"/>
</dbReference>
<dbReference type="EMBL" id="SCKG01000001">
    <property type="protein sequence ID" value="TDH17090.1"/>
    <property type="molecule type" value="Genomic_DNA"/>
</dbReference>
<feature type="domain" description="Sushi" evidence="12">
    <location>
        <begin position="65"/>
        <end position="122"/>
    </location>
</feature>
<keyword evidence="8" id="KW-0130">Cell adhesion</keyword>
<keyword evidence="2" id="KW-0964">Secreted</keyword>
<evidence type="ECO:0000256" key="3">
    <source>
        <dbReference type="ARBA" id="ARBA00022536"/>
    </source>
</evidence>
<evidence type="ECO:0000256" key="8">
    <source>
        <dbReference type="ARBA" id="ARBA00022889"/>
    </source>
</evidence>
<evidence type="ECO:0000256" key="2">
    <source>
        <dbReference type="ARBA" id="ARBA00022525"/>
    </source>
</evidence>
<keyword evidence="5" id="KW-0732">Signal</keyword>
<dbReference type="PROSITE" id="PS50923">
    <property type="entry name" value="SUSHI"/>
    <property type="match status" value="1"/>
</dbReference>
<dbReference type="InterPro" id="IPR035976">
    <property type="entry name" value="Sushi/SCR/CCP_sf"/>
</dbReference>
<name>A0A484DQS0_PERFV</name>
<dbReference type="GO" id="GO:0005576">
    <property type="term" value="C:extracellular region"/>
    <property type="evidence" value="ECO:0007669"/>
    <property type="project" value="UniProtKB-SubCell"/>
</dbReference>
<dbReference type="STRING" id="8167.A0A484DQS0"/>
<keyword evidence="9 11" id="KW-1015">Disulfide bond</keyword>
<dbReference type="Gene3D" id="2.10.70.10">
    <property type="entry name" value="Complement Module, domain 1"/>
    <property type="match status" value="1"/>
</dbReference>
<keyword evidence="6" id="KW-0677">Repeat</keyword>
<organism evidence="13 14">
    <name type="scientific">Perca flavescens</name>
    <name type="common">American yellow perch</name>
    <name type="synonym">Morone flavescens</name>
    <dbReference type="NCBI Taxonomy" id="8167"/>
    <lineage>
        <taxon>Eukaryota</taxon>
        <taxon>Metazoa</taxon>
        <taxon>Chordata</taxon>
        <taxon>Craniata</taxon>
        <taxon>Vertebrata</taxon>
        <taxon>Euteleostomi</taxon>
        <taxon>Actinopterygii</taxon>
        <taxon>Neopterygii</taxon>
        <taxon>Teleostei</taxon>
        <taxon>Neoteleostei</taxon>
        <taxon>Acanthomorphata</taxon>
        <taxon>Eupercaria</taxon>
        <taxon>Perciformes</taxon>
        <taxon>Percoidei</taxon>
        <taxon>Percidae</taxon>
        <taxon>Percinae</taxon>
        <taxon>Perca</taxon>
    </lineage>
</organism>
<evidence type="ECO:0000256" key="1">
    <source>
        <dbReference type="ARBA" id="ARBA00004613"/>
    </source>
</evidence>
<comment type="caution">
    <text evidence="13">The sequence shown here is derived from an EMBL/GenBank/DDBJ whole genome shotgun (WGS) entry which is preliminary data.</text>
</comment>
<dbReference type="AlphaFoldDB" id="A0A484DQS0"/>
<dbReference type="PANTHER" id="PTHR46393:SF7">
    <property type="entry name" value="COMPLEMENT C2"/>
    <property type="match status" value="1"/>
</dbReference>
<evidence type="ECO:0000259" key="12">
    <source>
        <dbReference type="PROSITE" id="PS50923"/>
    </source>
</evidence>
<evidence type="ECO:0000256" key="5">
    <source>
        <dbReference type="ARBA" id="ARBA00022729"/>
    </source>
</evidence>
<evidence type="ECO:0000256" key="7">
    <source>
        <dbReference type="ARBA" id="ARBA00022837"/>
    </source>
</evidence>
<dbReference type="SUPFAM" id="SSF57535">
    <property type="entry name" value="Complement control module/SCR domain"/>
    <property type="match status" value="1"/>
</dbReference>
<comment type="caution">
    <text evidence="11">Lacks conserved residue(s) required for the propagation of feature annotation.</text>
</comment>
<accession>A0A484DQS0</accession>
<evidence type="ECO:0000313" key="14">
    <source>
        <dbReference type="Proteomes" id="UP000295070"/>
    </source>
</evidence>
<gene>
    <name evidence="13" type="ORF">EPR50_G00005160</name>
</gene>
<dbReference type="Pfam" id="PF00084">
    <property type="entry name" value="Sushi"/>
    <property type="match status" value="1"/>
</dbReference>
<dbReference type="CDD" id="cd00033">
    <property type="entry name" value="CCP"/>
    <property type="match status" value="1"/>
</dbReference>
<keyword evidence="7" id="KW-0106">Calcium</keyword>
<evidence type="ECO:0000256" key="9">
    <source>
        <dbReference type="ARBA" id="ARBA00023157"/>
    </source>
</evidence>
<feature type="disulfide bond" evidence="11">
    <location>
        <begin position="93"/>
        <end position="120"/>
    </location>
</feature>
<dbReference type="InterPro" id="IPR000436">
    <property type="entry name" value="Sushi_SCR_CCP_dom"/>
</dbReference>
<keyword evidence="14" id="KW-1185">Reference proteome</keyword>
<evidence type="ECO:0000313" key="13">
    <source>
        <dbReference type="EMBL" id="TDH17090.1"/>
    </source>
</evidence>
<dbReference type="GO" id="GO:0007155">
    <property type="term" value="P:cell adhesion"/>
    <property type="evidence" value="ECO:0007669"/>
    <property type="project" value="UniProtKB-KW"/>
</dbReference>
<evidence type="ECO:0000256" key="11">
    <source>
        <dbReference type="PROSITE-ProRule" id="PRU00302"/>
    </source>
</evidence>
<comment type="subcellular location">
    <subcellularLocation>
        <location evidence="1">Secreted</location>
    </subcellularLocation>
</comment>
<evidence type="ECO:0000256" key="6">
    <source>
        <dbReference type="ARBA" id="ARBA00022737"/>
    </source>
</evidence>
<evidence type="ECO:0000256" key="4">
    <source>
        <dbReference type="ARBA" id="ARBA00022659"/>
    </source>
</evidence>
<dbReference type="Proteomes" id="UP000295070">
    <property type="component" value="Chromosome 1"/>
</dbReference>
<proteinExistence type="predicted"/>
<keyword evidence="3" id="KW-0245">EGF-like domain</keyword>
<reference evidence="13 14" key="1">
    <citation type="submission" date="2019-01" db="EMBL/GenBank/DDBJ databases">
        <title>A chromosome-scale genome assembly of the yellow perch, Perca flavescens.</title>
        <authorList>
            <person name="Feron R."/>
            <person name="Morvezen R."/>
            <person name="Bestin A."/>
            <person name="Haffray P."/>
            <person name="Klopp C."/>
            <person name="Zahm M."/>
            <person name="Cabau C."/>
            <person name="Roques C."/>
            <person name="Donnadieu C."/>
            <person name="Bouchez O."/>
            <person name="Christie M."/>
            <person name="Larson W."/>
            <person name="Guiguen Y."/>
        </authorList>
    </citation>
    <scope>NUCLEOTIDE SEQUENCE [LARGE SCALE GENOMIC DNA]</scope>
    <source>
        <strain evidence="13">YP-PL-M2</strain>
        <tissue evidence="13">Blood</tissue>
    </source>
</reference>
<evidence type="ECO:0000256" key="10">
    <source>
        <dbReference type="ARBA" id="ARBA00023180"/>
    </source>
</evidence>
<keyword evidence="10" id="KW-0325">Glycoprotein</keyword>
<sequence>MTLVTPSVLFQDCPSRQEIQGSLKQVQKLLSAHEASYLQSLRNLKKKINVLQSSTGKQTTRVINSTCPKLDAPINGRKLGKSHGVGHEVHVLCDPGYELVGSESRVCQESLTWSGQQPTCRGESPALIVCYLALTVMVTFSSGSSSFLFPSVSLLFFALTITHPVI</sequence>
<keyword evidence="4 11" id="KW-0768">Sushi</keyword>